<gene>
    <name evidence="1" type="ORF">A0H76_39</name>
</gene>
<dbReference type="AlphaFoldDB" id="A0A1X0QJI3"/>
<dbReference type="VEuPathDB" id="MicrosporidiaDB:A0H76_39"/>
<sequence length="365" mass="43318">MIKRDIYKIVAIENGLQLDMSVLEYLAIKFTDEDSVKSFIERFKIKFSNHKLEKSQIDNILSEHETTRPFFEIKEFKMKKVDLINKYERYKRVSDYNKSDTSRFYGMFYVDKLNRRILENEDGVFILDFGLYDEDMFLYEDMIITVKGELNEDVITVESIILPEIPIFNKVNNFLIKTPIRICVFGNYINEDKFVQNVISEYYPNLLLMSVNNKRAIQTWNTDTIYIPSKNNLIETYEGTLSKKEKSQYSIKINNNPIYIDFYDKRIVFIDHNIFQYKEKGLFFNSNPFESFYNSFISQGSTNPFNINSDLELNPHPNYFIISQDSPPYVYRTTQNVLIISIPTVKSKGFTLIDIERDKCEIIYK</sequence>
<reference evidence="1 2" key="1">
    <citation type="journal article" date="2017" name="Environ. Microbiol.">
        <title>Decay of the glycolytic pathway and adaptation to intranuclear parasitism within Enterocytozoonidae microsporidia.</title>
        <authorList>
            <person name="Wiredu Boakye D."/>
            <person name="Jaroenlak P."/>
            <person name="Prachumwat A."/>
            <person name="Williams T.A."/>
            <person name="Bateman K.S."/>
            <person name="Itsathitphaisarn O."/>
            <person name="Sritunyalucksana K."/>
            <person name="Paszkiewicz K.H."/>
            <person name="Moore K.A."/>
            <person name="Stentiford G.D."/>
            <person name="Williams B.A."/>
        </authorList>
    </citation>
    <scope>NUCLEOTIDE SEQUENCE [LARGE SCALE GENOMIC DNA]</scope>
    <source>
        <strain evidence="2">canceri</strain>
    </source>
</reference>
<dbReference type="Proteomes" id="UP000192501">
    <property type="component" value="Unassembled WGS sequence"/>
</dbReference>
<evidence type="ECO:0000313" key="2">
    <source>
        <dbReference type="Proteomes" id="UP000192501"/>
    </source>
</evidence>
<dbReference type="VEuPathDB" id="MicrosporidiaDB:HERIO_1665"/>
<comment type="caution">
    <text evidence="1">The sequence shown here is derived from an EMBL/GenBank/DDBJ whole genome shotgun (WGS) entry which is preliminary data.</text>
</comment>
<dbReference type="EMBL" id="LTAI01000101">
    <property type="protein sequence ID" value="ORD99854.1"/>
    <property type="molecule type" value="Genomic_DNA"/>
</dbReference>
<proteinExistence type="predicted"/>
<protein>
    <submittedName>
        <fullName evidence="1">Uncharacterized protein</fullName>
    </submittedName>
</protein>
<accession>A0A1X0QJI3</accession>
<name>A0A1X0QJI3_9MICR</name>
<organism evidence="1 2">
    <name type="scientific">Hepatospora eriocheir</name>
    <dbReference type="NCBI Taxonomy" id="1081669"/>
    <lineage>
        <taxon>Eukaryota</taxon>
        <taxon>Fungi</taxon>
        <taxon>Fungi incertae sedis</taxon>
        <taxon>Microsporidia</taxon>
        <taxon>Hepatosporidae</taxon>
        <taxon>Hepatospora</taxon>
    </lineage>
</organism>
<evidence type="ECO:0000313" key="1">
    <source>
        <dbReference type="EMBL" id="ORD99854.1"/>
    </source>
</evidence>